<accession>A0A2U3EE18</accession>
<evidence type="ECO:0000313" key="2">
    <source>
        <dbReference type="EMBL" id="PWI72764.1"/>
    </source>
</evidence>
<dbReference type="AlphaFoldDB" id="A0A2U3EE18"/>
<comment type="caution">
    <text evidence="2">The sequence shown here is derived from an EMBL/GenBank/DDBJ whole genome shotgun (WGS) entry which is preliminary data.</text>
</comment>
<proteinExistence type="predicted"/>
<sequence length="403" mass="43987">MPSLAAKDTPTGVPGIALAMNTPPPLAVSFSRTDASSSSRGSSRWRNFCSSVHPDPSIGAKYNAPGYVMAGRSPRASPPLALRCPLHRRPITCLAPLSRRVPAAAHELRDDVMAGAGCLVRFLGSKRGGRQAGCDTQTSSIGPFPATHLSSHVRFPHRRTFLRPARRPRHRRRRRRRQRSIHGDGGRHAAAAAEVRDPFCMELVEPNLDRRPTGTLSNVRFLVRSANDARGEGPANSPRRPRAASLRALWAGVARRYGADLTPAVDRSRPWKPFHLVPQRLGTGTELPRGTTTTAFQSPDNSISQFPRVCFSAARSFPGDCEAPAQWDAYAPFSGLRPPLFRQPDRRAFRPRHCACPAISSPPKLPLSPPLRKRLANHAMPGCLALLLPVVTVAQIISVKHGR</sequence>
<feature type="region of interest" description="Disordered" evidence="1">
    <location>
        <begin position="129"/>
        <end position="149"/>
    </location>
</feature>
<evidence type="ECO:0000313" key="3">
    <source>
        <dbReference type="Proteomes" id="UP000245956"/>
    </source>
</evidence>
<organism evidence="2 3">
    <name type="scientific">Purpureocillium lilacinum</name>
    <name type="common">Paecilomyces lilacinus</name>
    <dbReference type="NCBI Taxonomy" id="33203"/>
    <lineage>
        <taxon>Eukaryota</taxon>
        <taxon>Fungi</taxon>
        <taxon>Dikarya</taxon>
        <taxon>Ascomycota</taxon>
        <taxon>Pezizomycotina</taxon>
        <taxon>Sordariomycetes</taxon>
        <taxon>Hypocreomycetidae</taxon>
        <taxon>Hypocreales</taxon>
        <taxon>Ophiocordycipitaceae</taxon>
        <taxon>Purpureocillium</taxon>
    </lineage>
</organism>
<protein>
    <submittedName>
        <fullName evidence="2">Uncharacterized protein</fullName>
    </submittedName>
</protein>
<gene>
    <name evidence="2" type="ORF">PCL_09779</name>
</gene>
<evidence type="ECO:0000256" key="1">
    <source>
        <dbReference type="SAM" id="MobiDB-lite"/>
    </source>
</evidence>
<name>A0A2U3EE18_PURLI</name>
<feature type="region of interest" description="Disordered" evidence="1">
    <location>
        <begin position="163"/>
        <end position="192"/>
    </location>
</feature>
<dbReference type="Proteomes" id="UP000245956">
    <property type="component" value="Unassembled WGS sequence"/>
</dbReference>
<feature type="compositionally biased region" description="Basic residues" evidence="1">
    <location>
        <begin position="163"/>
        <end position="180"/>
    </location>
</feature>
<reference evidence="2 3" key="1">
    <citation type="journal article" date="2016" name="Front. Microbiol.">
        <title>Genome and transcriptome sequences reveal the specific parasitism of the nematophagous Purpureocillium lilacinum 36-1.</title>
        <authorList>
            <person name="Xie J."/>
            <person name="Li S."/>
            <person name="Mo C."/>
            <person name="Xiao X."/>
            <person name="Peng D."/>
            <person name="Wang G."/>
            <person name="Xiao Y."/>
        </authorList>
    </citation>
    <scope>NUCLEOTIDE SEQUENCE [LARGE SCALE GENOMIC DNA]</scope>
    <source>
        <strain evidence="2 3">36-1</strain>
    </source>
</reference>
<dbReference type="EMBL" id="LCWV01000005">
    <property type="protein sequence ID" value="PWI72764.1"/>
    <property type="molecule type" value="Genomic_DNA"/>
</dbReference>